<keyword evidence="7" id="KW-0560">Oxidoreductase</keyword>
<comment type="similarity">
    <text evidence="2">Belongs to the MsrB Met sulfoxide reductase family.</text>
</comment>
<evidence type="ECO:0000256" key="8">
    <source>
        <dbReference type="ARBA" id="ARBA00048488"/>
    </source>
</evidence>
<dbReference type="GO" id="GO:0033743">
    <property type="term" value="F:peptide-methionine (R)-S-oxide reductase activity"/>
    <property type="evidence" value="ECO:0007669"/>
    <property type="project" value="UniProtKB-EC"/>
</dbReference>
<organism evidence="11 12">
    <name type="scientific">Ventosimonas gracilis</name>
    <dbReference type="NCBI Taxonomy" id="1680762"/>
    <lineage>
        <taxon>Bacteria</taxon>
        <taxon>Pseudomonadati</taxon>
        <taxon>Pseudomonadota</taxon>
        <taxon>Gammaproteobacteria</taxon>
        <taxon>Pseudomonadales</taxon>
        <taxon>Ventosimonadaceae</taxon>
        <taxon>Ventosimonas</taxon>
    </lineage>
</organism>
<dbReference type="PANTHER" id="PTHR10173:SF52">
    <property type="entry name" value="METHIONINE-R-SULFOXIDE REDUCTASE B1"/>
    <property type="match status" value="1"/>
</dbReference>
<dbReference type="GO" id="GO:0006979">
    <property type="term" value="P:response to oxidative stress"/>
    <property type="evidence" value="ECO:0007669"/>
    <property type="project" value="InterPro"/>
</dbReference>
<reference evidence="11 12" key="1">
    <citation type="submission" date="2016-02" db="EMBL/GenBank/DDBJ databases">
        <authorList>
            <person name="Wen L."/>
            <person name="He K."/>
            <person name="Yang H."/>
        </authorList>
    </citation>
    <scope>NUCLEOTIDE SEQUENCE [LARGE SCALE GENOMIC DNA]</scope>
    <source>
        <strain evidence="11 12">CV58</strain>
    </source>
</reference>
<dbReference type="NCBIfam" id="TIGR00357">
    <property type="entry name" value="peptide-methionine (R)-S-oxide reductase MsrB"/>
    <property type="match status" value="1"/>
</dbReference>
<dbReference type="OrthoDB" id="9785497at2"/>
<dbReference type="GO" id="GO:0046872">
    <property type="term" value="F:metal ion binding"/>
    <property type="evidence" value="ECO:0007669"/>
    <property type="project" value="UniProtKB-KW"/>
</dbReference>
<accession>A0A139SVE4</accession>
<evidence type="ECO:0000256" key="3">
    <source>
        <dbReference type="ARBA" id="ARBA00012499"/>
    </source>
</evidence>
<dbReference type="EMBL" id="LSZO01000135">
    <property type="protein sequence ID" value="KXU38430.1"/>
    <property type="molecule type" value="Genomic_DNA"/>
</dbReference>
<comment type="catalytic activity">
    <reaction evidence="8">
        <text>L-methionyl-[protein] + [thioredoxin]-disulfide + H2O = L-methionyl-(R)-S-oxide-[protein] + [thioredoxin]-dithiol</text>
        <dbReference type="Rhea" id="RHEA:24164"/>
        <dbReference type="Rhea" id="RHEA-COMP:10698"/>
        <dbReference type="Rhea" id="RHEA-COMP:10700"/>
        <dbReference type="Rhea" id="RHEA-COMP:12313"/>
        <dbReference type="Rhea" id="RHEA-COMP:12314"/>
        <dbReference type="ChEBI" id="CHEBI:15377"/>
        <dbReference type="ChEBI" id="CHEBI:16044"/>
        <dbReference type="ChEBI" id="CHEBI:29950"/>
        <dbReference type="ChEBI" id="CHEBI:45764"/>
        <dbReference type="ChEBI" id="CHEBI:50058"/>
        <dbReference type="EC" id="1.8.4.12"/>
    </reaction>
</comment>
<sequence length="132" mass="14566">MAAAEKSLKQWRQQLSEAQFRVCRLGETEMPGSGAYYRCDKPGIYHCVCCQAPLFDASAKYDSGSGWPSYWQPVKPDAIRGLVDNSHGMQRIEVRCAGCDAHLGHVFEDGPPPSGLRYCINSIALKLQENSG</sequence>
<name>A0A139SVE4_9GAMM</name>
<evidence type="ECO:0000313" key="12">
    <source>
        <dbReference type="Proteomes" id="UP000072660"/>
    </source>
</evidence>
<dbReference type="Gene3D" id="2.170.150.20">
    <property type="entry name" value="Peptide methionine sulfoxide reductase"/>
    <property type="match status" value="1"/>
</dbReference>
<dbReference type="InterPro" id="IPR002579">
    <property type="entry name" value="Met_Sox_Rdtase_MsrB_dom"/>
</dbReference>
<dbReference type="PANTHER" id="PTHR10173">
    <property type="entry name" value="METHIONINE SULFOXIDE REDUCTASE"/>
    <property type="match status" value="1"/>
</dbReference>
<dbReference type="InterPro" id="IPR011057">
    <property type="entry name" value="Mss4-like_sf"/>
</dbReference>
<evidence type="ECO:0000256" key="9">
    <source>
        <dbReference type="ARBA" id="ARBA00075819"/>
    </source>
</evidence>
<evidence type="ECO:0000256" key="7">
    <source>
        <dbReference type="ARBA" id="ARBA00023002"/>
    </source>
</evidence>
<evidence type="ECO:0000256" key="2">
    <source>
        <dbReference type="ARBA" id="ARBA00007174"/>
    </source>
</evidence>
<feature type="domain" description="MsrB" evidence="10">
    <location>
        <begin position="8"/>
        <end position="130"/>
    </location>
</feature>
<keyword evidence="6" id="KW-0862">Zinc</keyword>
<keyword evidence="12" id="KW-1185">Reference proteome</keyword>
<keyword evidence="5" id="KW-0479">Metal-binding</keyword>
<dbReference type="AlphaFoldDB" id="A0A139SVE4"/>
<dbReference type="EC" id="1.8.4.12" evidence="3"/>
<evidence type="ECO:0000256" key="6">
    <source>
        <dbReference type="ARBA" id="ARBA00022833"/>
    </source>
</evidence>
<dbReference type="RefSeq" id="WP_068389601.1">
    <property type="nucleotide sequence ID" value="NZ_LSZO01000135.1"/>
</dbReference>
<evidence type="ECO:0000256" key="4">
    <source>
        <dbReference type="ARBA" id="ARBA00021130"/>
    </source>
</evidence>
<dbReference type="Proteomes" id="UP000072660">
    <property type="component" value="Unassembled WGS sequence"/>
</dbReference>
<gene>
    <name evidence="11" type="ORF">AXE65_01585</name>
</gene>
<evidence type="ECO:0000259" key="10">
    <source>
        <dbReference type="PROSITE" id="PS51790"/>
    </source>
</evidence>
<comment type="cofactor">
    <cofactor evidence="1">
        <name>Zn(2+)</name>
        <dbReference type="ChEBI" id="CHEBI:29105"/>
    </cofactor>
</comment>
<evidence type="ECO:0000256" key="5">
    <source>
        <dbReference type="ARBA" id="ARBA00022723"/>
    </source>
</evidence>
<protein>
    <recommendedName>
        <fullName evidence="4">Peptide methionine sulfoxide reductase MsrB</fullName>
        <ecNumber evidence="3">1.8.4.12</ecNumber>
    </recommendedName>
    <alternativeName>
        <fullName evidence="9">Peptide-methionine (R)-S-oxide reductase</fullName>
    </alternativeName>
</protein>
<dbReference type="GO" id="GO:0005737">
    <property type="term" value="C:cytoplasm"/>
    <property type="evidence" value="ECO:0007669"/>
    <property type="project" value="TreeGrafter"/>
</dbReference>
<dbReference type="PROSITE" id="PS51790">
    <property type="entry name" value="MSRB"/>
    <property type="match status" value="1"/>
</dbReference>
<dbReference type="SUPFAM" id="SSF51316">
    <property type="entry name" value="Mss4-like"/>
    <property type="match status" value="1"/>
</dbReference>
<dbReference type="GO" id="GO:0030091">
    <property type="term" value="P:protein repair"/>
    <property type="evidence" value="ECO:0007669"/>
    <property type="project" value="InterPro"/>
</dbReference>
<evidence type="ECO:0000256" key="1">
    <source>
        <dbReference type="ARBA" id="ARBA00001947"/>
    </source>
</evidence>
<proteinExistence type="inferred from homology"/>
<comment type="caution">
    <text evidence="11">The sequence shown here is derived from an EMBL/GenBank/DDBJ whole genome shotgun (WGS) entry which is preliminary data.</text>
</comment>
<evidence type="ECO:0000313" key="11">
    <source>
        <dbReference type="EMBL" id="KXU38430.1"/>
    </source>
</evidence>
<dbReference type="FunFam" id="2.170.150.20:FF:000001">
    <property type="entry name" value="Peptide methionine sulfoxide reductase MsrB"/>
    <property type="match status" value="1"/>
</dbReference>
<dbReference type="Pfam" id="PF01641">
    <property type="entry name" value="SelR"/>
    <property type="match status" value="1"/>
</dbReference>
<dbReference type="InterPro" id="IPR028427">
    <property type="entry name" value="Met_Sox_Rdtase_MsrB"/>
</dbReference>